<name>A0ABV6S1C0_9SPHN</name>
<dbReference type="EMBL" id="JBHLTM010000002">
    <property type="protein sequence ID" value="MFC0683024.1"/>
    <property type="molecule type" value="Genomic_DNA"/>
</dbReference>
<dbReference type="Proteomes" id="UP001589858">
    <property type="component" value="Unassembled WGS sequence"/>
</dbReference>
<protein>
    <recommendedName>
        <fullName evidence="3">DUF4376 domain-containing protein</fullName>
    </recommendedName>
</protein>
<gene>
    <name evidence="1" type="ORF">ACFFF8_00285</name>
</gene>
<evidence type="ECO:0008006" key="3">
    <source>
        <dbReference type="Google" id="ProtNLM"/>
    </source>
</evidence>
<reference evidence="1 2" key="1">
    <citation type="submission" date="2024-09" db="EMBL/GenBank/DDBJ databases">
        <authorList>
            <person name="Sun Q."/>
            <person name="Mori K."/>
        </authorList>
    </citation>
    <scope>NUCLEOTIDE SEQUENCE [LARGE SCALE GENOMIC DNA]</scope>
    <source>
        <strain evidence="1 2">CICC 11035S</strain>
    </source>
</reference>
<accession>A0ABV6S1C0</accession>
<sequence>MTGLYIQFSDCGKHIRKWSRQRFDEANAYAYRTQPDGILPADEVEVAARAAARALGFDFDEVCGHETEEEACDSSTCIGGLNEEHHPADCREMMRKIARAVILAGPKARVDREAFTRLVVASRIVAFEDQGAEAIRELDQASEAFAAGIPWDDEPDQEDGDVLL</sequence>
<comment type="caution">
    <text evidence="1">The sequence shown here is derived from an EMBL/GenBank/DDBJ whole genome shotgun (WGS) entry which is preliminary data.</text>
</comment>
<evidence type="ECO:0000313" key="1">
    <source>
        <dbReference type="EMBL" id="MFC0683024.1"/>
    </source>
</evidence>
<organism evidence="1 2">
    <name type="scientific">Novosphingobium clariflavum</name>
    <dbReference type="NCBI Taxonomy" id="2029884"/>
    <lineage>
        <taxon>Bacteria</taxon>
        <taxon>Pseudomonadati</taxon>
        <taxon>Pseudomonadota</taxon>
        <taxon>Alphaproteobacteria</taxon>
        <taxon>Sphingomonadales</taxon>
        <taxon>Sphingomonadaceae</taxon>
        <taxon>Novosphingobium</taxon>
    </lineage>
</organism>
<proteinExistence type="predicted"/>
<evidence type="ECO:0000313" key="2">
    <source>
        <dbReference type="Proteomes" id="UP001589858"/>
    </source>
</evidence>
<keyword evidence="2" id="KW-1185">Reference proteome</keyword>
<dbReference type="RefSeq" id="WP_267222870.1">
    <property type="nucleotide sequence ID" value="NZ_JAPCWC010000018.1"/>
</dbReference>